<gene>
    <name evidence="1" type="ORF">BCY91_13930</name>
</gene>
<dbReference type="Proteomes" id="UP000283433">
    <property type="component" value="Unassembled WGS sequence"/>
</dbReference>
<dbReference type="OrthoDB" id="9801077at2"/>
<name>A0A419S9S3_9SPHI</name>
<accession>A0A419S9S3</accession>
<dbReference type="AlphaFoldDB" id="A0A419S9S3"/>
<dbReference type="PROSITE" id="PS51257">
    <property type="entry name" value="PROKAR_LIPOPROTEIN"/>
    <property type="match status" value="1"/>
</dbReference>
<protein>
    <submittedName>
        <fullName evidence="1">Uncharacterized protein</fullName>
    </submittedName>
</protein>
<sequence>MDENKYSNSVIVASAVVSCSRGFINSSNEDGRLELSGTWEFKEDPFDIGVKEKWYNAKSYESVQLPGSITTNGKGEDIKVETKWTGSIFTSSRF</sequence>
<keyword evidence="2" id="KW-1185">Reference proteome</keyword>
<dbReference type="Gene3D" id="2.60.120.260">
    <property type="entry name" value="Galactose-binding domain-like"/>
    <property type="match status" value="1"/>
</dbReference>
<evidence type="ECO:0000313" key="2">
    <source>
        <dbReference type="Proteomes" id="UP000283433"/>
    </source>
</evidence>
<evidence type="ECO:0000313" key="1">
    <source>
        <dbReference type="EMBL" id="RKD18972.1"/>
    </source>
</evidence>
<proteinExistence type="predicted"/>
<organism evidence="1 2">
    <name type="scientific">Pelobium manganitolerans</name>
    <dbReference type="NCBI Taxonomy" id="1842495"/>
    <lineage>
        <taxon>Bacteria</taxon>
        <taxon>Pseudomonadati</taxon>
        <taxon>Bacteroidota</taxon>
        <taxon>Sphingobacteriia</taxon>
        <taxon>Sphingobacteriales</taxon>
        <taxon>Sphingobacteriaceae</taxon>
        <taxon>Pelobium</taxon>
    </lineage>
</organism>
<dbReference type="RefSeq" id="WP_120180618.1">
    <property type="nucleotide sequence ID" value="NZ_CBINCU010000017.1"/>
</dbReference>
<dbReference type="EMBL" id="MBTA01000003">
    <property type="protein sequence ID" value="RKD18972.1"/>
    <property type="molecule type" value="Genomic_DNA"/>
</dbReference>
<reference evidence="1 2" key="1">
    <citation type="submission" date="2016-07" db="EMBL/GenBank/DDBJ databases">
        <title>Genome of Pelobium manganitolerans.</title>
        <authorList>
            <person name="Wu S."/>
            <person name="Wang G."/>
        </authorList>
    </citation>
    <scope>NUCLEOTIDE SEQUENCE [LARGE SCALE GENOMIC DNA]</scope>
    <source>
        <strain evidence="1 2">YS-25</strain>
    </source>
</reference>
<comment type="caution">
    <text evidence="1">The sequence shown here is derived from an EMBL/GenBank/DDBJ whole genome shotgun (WGS) entry which is preliminary data.</text>
</comment>
<dbReference type="InterPro" id="IPR008979">
    <property type="entry name" value="Galactose-bd-like_sf"/>
</dbReference>
<dbReference type="SUPFAM" id="SSF49785">
    <property type="entry name" value="Galactose-binding domain-like"/>
    <property type="match status" value="1"/>
</dbReference>